<evidence type="ECO:0000313" key="5">
    <source>
        <dbReference type="Proteomes" id="UP000218113"/>
    </source>
</evidence>
<dbReference type="InterPro" id="IPR042122">
    <property type="entry name" value="Ser_AcTrfase_N_sf"/>
</dbReference>
<sequence length="319" mass="35847">MSFRGSNTEERLKKINQQINETYDLQGGINHVDGINLPSHVEVIDIIKKMMQLLFPGFYGVERIHSGNLNSWSAYLLDMVYHRLKRQITRSICFGCDDENHRQHVSEAERITLEVMEQIPRIRTLLKKDVNAAYIGDPAAQSHEEVILSYPAIQAIAMYRVAHELYLRKVPLVTRMISEYAHTKTGIDIHPGAKIGESFFIDHGTGVVIGETCEIGDHVKIYQMVTLGALSFQKDASGNLVKGGKRHPTIEDDVVLYAGCTILGGKTVIGRDSVIGGNVWITRSVEPGTVITFDVGKQEYHRFNKEKKVDFDYFQGSGI</sequence>
<dbReference type="SUPFAM" id="SSF51161">
    <property type="entry name" value="Trimeric LpxA-like enzymes"/>
    <property type="match status" value="1"/>
</dbReference>
<accession>A0A2A4TB35</accession>
<dbReference type="Gene3D" id="1.10.3130.10">
    <property type="entry name" value="serine acetyltransferase, domain 1"/>
    <property type="match status" value="1"/>
</dbReference>
<name>A0A2A4TB35_9DELT</name>
<keyword evidence="2 4" id="KW-0808">Transferase</keyword>
<dbReference type="InterPro" id="IPR053376">
    <property type="entry name" value="Serine_acetyltransferase"/>
</dbReference>
<dbReference type="CDD" id="cd03354">
    <property type="entry name" value="LbH_SAT"/>
    <property type="match status" value="1"/>
</dbReference>
<organism evidence="4 5">
    <name type="scientific">SAR324 cluster bacterium</name>
    <dbReference type="NCBI Taxonomy" id="2024889"/>
    <lineage>
        <taxon>Bacteria</taxon>
        <taxon>Deltaproteobacteria</taxon>
        <taxon>SAR324 cluster</taxon>
    </lineage>
</organism>
<evidence type="ECO:0000256" key="1">
    <source>
        <dbReference type="ARBA" id="ARBA00022605"/>
    </source>
</evidence>
<protein>
    <submittedName>
        <fullName evidence="4">Serine acetyltransferase</fullName>
    </submittedName>
</protein>
<dbReference type="NCBIfam" id="NF041874">
    <property type="entry name" value="EPS_EpsC"/>
    <property type="match status" value="1"/>
</dbReference>
<gene>
    <name evidence="4" type="ORF">COB67_00915</name>
</gene>
<dbReference type="InterPro" id="IPR045304">
    <property type="entry name" value="LbH_SAT"/>
</dbReference>
<reference evidence="5" key="1">
    <citation type="submission" date="2017-08" db="EMBL/GenBank/DDBJ databases">
        <title>A dynamic microbial community with high functional redundancy inhabits the cold, oxic subseafloor aquifer.</title>
        <authorList>
            <person name="Tully B.J."/>
            <person name="Wheat C.G."/>
            <person name="Glazer B.T."/>
            <person name="Huber J.A."/>
        </authorList>
    </citation>
    <scope>NUCLEOTIDE SEQUENCE [LARGE SCALE GENOMIC DNA]</scope>
</reference>
<evidence type="ECO:0000256" key="3">
    <source>
        <dbReference type="ARBA" id="ARBA00023315"/>
    </source>
</evidence>
<evidence type="ECO:0000256" key="2">
    <source>
        <dbReference type="ARBA" id="ARBA00022679"/>
    </source>
</evidence>
<dbReference type="GO" id="GO:0008652">
    <property type="term" value="P:amino acid biosynthetic process"/>
    <property type="evidence" value="ECO:0007669"/>
    <property type="project" value="UniProtKB-KW"/>
</dbReference>
<dbReference type="Proteomes" id="UP000218113">
    <property type="component" value="Unassembled WGS sequence"/>
</dbReference>
<keyword evidence="3" id="KW-0012">Acyltransferase</keyword>
<dbReference type="InterPro" id="IPR011004">
    <property type="entry name" value="Trimer_LpxA-like_sf"/>
</dbReference>
<dbReference type="GO" id="GO:0016746">
    <property type="term" value="F:acyltransferase activity"/>
    <property type="evidence" value="ECO:0007669"/>
    <property type="project" value="UniProtKB-KW"/>
</dbReference>
<dbReference type="Gene3D" id="2.160.10.10">
    <property type="entry name" value="Hexapeptide repeat proteins"/>
    <property type="match status" value="1"/>
</dbReference>
<dbReference type="EMBL" id="NVSR01000002">
    <property type="protein sequence ID" value="PCI30743.1"/>
    <property type="molecule type" value="Genomic_DNA"/>
</dbReference>
<comment type="caution">
    <text evidence="4">The sequence shown here is derived from an EMBL/GenBank/DDBJ whole genome shotgun (WGS) entry which is preliminary data.</text>
</comment>
<proteinExistence type="predicted"/>
<dbReference type="PANTHER" id="PTHR42811">
    <property type="entry name" value="SERINE ACETYLTRANSFERASE"/>
    <property type="match status" value="1"/>
</dbReference>
<keyword evidence="1" id="KW-0028">Amino-acid biosynthesis</keyword>
<dbReference type="AlphaFoldDB" id="A0A2A4TB35"/>
<evidence type="ECO:0000313" key="4">
    <source>
        <dbReference type="EMBL" id="PCI30743.1"/>
    </source>
</evidence>